<evidence type="ECO:0000259" key="4">
    <source>
        <dbReference type="SMART" id="SM00797"/>
    </source>
</evidence>
<dbReference type="InterPro" id="IPR003778">
    <property type="entry name" value="CT_A_B"/>
</dbReference>
<dbReference type="PANTHER" id="PTHR43309:SF5">
    <property type="entry name" value="5-OXOPROLINASE SUBUNIT C"/>
    <property type="match status" value="1"/>
</dbReference>
<dbReference type="Pfam" id="PF02626">
    <property type="entry name" value="CT_A_B"/>
    <property type="match status" value="1"/>
</dbReference>
<dbReference type="EMBL" id="JBHTIU010000003">
    <property type="protein sequence ID" value="MFD0867870.1"/>
    <property type="molecule type" value="Genomic_DNA"/>
</dbReference>
<dbReference type="SUPFAM" id="SSF50891">
    <property type="entry name" value="Cyclophilin-like"/>
    <property type="match status" value="1"/>
</dbReference>
<keyword evidence="6" id="KW-1185">Reference proteome</keyword>
<keyword evidence="3" id="KW-0067">ATP-binding</keyword>
<feature type="domain" description="Carboxyltransferase" evidence="4">
    <location>
        <begin position="1"/>
        <end position="139"/>
    </location>
</feature>
<evidence type="ECO:0000313" key="6">
    <source>
        <dbReference type="Proteomes" id="UP001597120"/>
    </source>
</evidence>
<dbReference type="InterPro" id="IPR029000">
    <property type="entry name" value="Cyclophilin-like_dom_sf"/>
</dbReference>
<accession>A0ABW3D395</accession>
<dbReference type="RefSeq" id="WP_379285661.1">
    <property type="nucleotide sequence ID" value="NZ_JBHTIU010000003.1"/>
</dbReference>
<dbReference type="InterPro" id="IPR052708">
    <property type="entry name" value="PxpC"/>
</dbReference>
<gene>
    <name evidence="5" type="ORF">ACFQ03_01735</name>
</gene>
<comment type="caution">
    <text evidence="5">The sequence shown here is derived from an EMBL/GenBank/DDBJ whole genome shotgun (WGS) entry which is preliminary data.</text>
</comment>
<evidence type="ECO:0000256" key="3">
    <source>
        <dbReference type="ARBA" id="ARBA00022840"/>
    </source>
</evidence>
<dbReference type="PANTHER" id="PTHR43309">
    <property type="entry name" value="5-OXOPROLINASE SUBUNIT C"/>
    <property type="match status" value="1"/>
</dbReference>
<protein>
    <recommendedName>
        <fullName evidence="4">Carboxyltransferase domain-containing protein</fullName>
    </recommendedName>
</protein>
<sequence>MRREALPPYREDPVLRYVPGREYDAFSADSRTRFGCSRFLVTSRSDRMGYRLDGPLLALSEPAESISEPVTAGTVQVPPDGRPIILMADRQTTGGYPKLAQIAEVDLPVLAQVKPGDTLAFRQISRAEAETLLLQREAELRKLALSIELKQNEGEVHSCILST</sequence>
<evidence type="ECO:0000313" key="5">
    <source>
        <dbReference type="EMBL" id="MFD0867870.1"/>
    </source>
</evidence>
<dbReference type="Gene3D" id="2.40.100.10">
    <property type="entry name" value="Cyclophilin-like"/>
    <property type="match status" value="1"/>
</dbReference>
<keyword evidence="1" id="KW-0547">Nucleotide-binding</keyword>
<proteinExistence type="predicted"/>
<evidence type="ECO:0000256" key="1">
    <source>
        <dbReference type="ARBA" id="ARBA00022741"/>
    </source>
</evidence>
<name>A0ABW3D395_9BACL</name>
<organism evidence="5 6">
    <name type="scientific">Paenibacillus residui</name>
    <dbReference type="NCBI Taxonomy" id="629724"/>
    <lineage>
        <taxon>Bacteria</taxon>
        <taxon>Bacillati</taxon>
        <taxon>Bacillota</taxon>
        <taxon>Bacilli</taxon>
        <taxon>Bacillales</taxon>
        <taxon>Paenibacillaceae</taxon>
        <taxon>Paenibacillus</taxon>
    </lineage>
</organism>
<evidence type="ECO:0000256" key="2">
    <source>
        <dbReference type="ARBA" id="ARBA00022801"/>
    </source>
</evidence>
<keyword evidence="2" id="KW-0378">Hydrolase</keyword>
<dbReference type="Proteomes" id="UP001597120">
    <property type="component" value="Unassembled WGS sequence"/>
</dbReference>
<reference evidence="6" key="1">
    <citation type="journal article" date="2019" name="Int. J. Syst. Evol. Microbiol.">
        <title>The Global Catalogue of Microorganisms (GCM) 10K type strain sequencing project: providing services to taxonomists for standard genome sequencing and annotation.</title>
        <authorList>
            <consortium name="The Broad Institute Genomics Platform"/>
            <consortium name="The Broad Institute Genome Sequencing Center for Infectious Disease"/>
            <person name="Wu L."/>
            <person name="Ma J."/>
        </authorList>
    </citation>
    <scope>NUCLEOTIDE SEQUENCE [LARGE SCALE GENOMIC DNA]</scope>
    <source>
        <strain evidence="6">CCUG 57263</strain>
    </source>
</reference>
<dbReference type="SMART" id="SM00797">
    <property type="entry name" value="AHS2"/>
    <property type="match status" value="1"/>
</dbReference>